<name>A0A836GAQ8_9TRYP</name>
<accession>A0A836GAQ8</accession>
<gene>
    <name evidence="1" type="ORF">LSCM4_04715</name>
</gene>
<dbReference type="Proteomes" id="UP000674143">
    <property type="component" value="Unassembled WGS sequence"/>
</dbReference>
<evidence type="ECO:0000313" key="1">
    <source>
        <dbReference type="EMBL" id="KAG5478482.1"/>
    </source>
</evidence>
<proteinExistence type="predicted"/>
<protein>
    <submittedName>
        <fullName evidence="1">Uncharacterized protein</fullName>
    </submittedName>
</protein>
<evidence type="ECO:0000313" key="2">
    <source>
        <dbReference type="Proteomes" id="UP000674143"/>
    </source>
</evidence>
<keyword evidence="2" id="KW-1185">Reference proteome</keyword>
<dbReference type="KEGG" id="loi:92360630"/>
<sequence length="99" mass="11280">MSAAAAKNEDFFPYRPLLTPLLQEAKICLRSHRLPAMSELWGWGVGDQAAILQVADFRRAERRTILWELERIPRLTSAPCTVSAAAREDEEEGERSRVR</sequence>
<comment type="caution">
    <text evidence="1">The sequence shown here is derived from an EMBL/GenBank/DDBJ whole genome shotgun (WGS) entry which is preliminary data.</text>
</comment>
<dbReference type="EMBL" id="JAFHLR010000023">
    <property type="protein sequence ID" value="KAG5478482.1"/>
    <property type="molecule type" value="Genomic_DNA"/>
</dbReference>
<reference evidence="2" key="1">
    <citation type="journal article" date="2021" name="Microbiol. Resour. Announc.">
        <title>LGAAP: Leishmaniinae Genome Assembly and Annotation Pipeline.</title>
        <authorList>
            <person name="Almutairi H."/>
            <person name="Urbaniak M.D."/>
            <person name="Bates M.D."/>
            <person name="Jariyapan N."/>
            <person name="Kwakye-Nuako G."/>
            <person name="Thomaz-Soccol V."/>
            <person name="Al-Salem W.S."/>
            <person name="Dillon R.J."/>
            <person name="Bates P.A."/>
            <person name="Gatherer D."/>
        </authorList>
    </citation>
    <scope>NUCLEOTIDE SEQUENCE [LARGE SCALE GENOMIC DNA]</scope>
</reference>
<reference evidence="2" key="2">
    <citation type="journal article" date="2021" name="Sci. Data">
        <title>Chromosome-scale genome sequencing, assembly and annotation of six genomes from subfamily Leishmaniinae.</title>
        <authorList>
            <person name="Almutairi H."/>
            <person name="Urbaniak M.D."/>
            <person name="Bates M.D."/>
            <person name="Jariyapan N."/>
            <person name="Kwakye-Nuako G."/>
            <person name="Thomaz Soccol V."/>
            <person name="Al-Salem W.S."/>
            <person name="Dillon R.J."/>
            <person name="Bates P.A."/>
            <person name="Gatherer D."/>
        </authorList>
    </citation>
    <scope>NUCLEOTIDE SEQUENCE [LARGE SCALE GENOMIC DNA]</scope>
</reference>
<organism evidence="1 2">
    <name type="scientific">Leishmania orientalis</name>
    <dbReference type="NCBI Taxonomy" id="2249476"/>
    <lineage>
        <taxon>Eukaryota</taxon>
        <taxon>Discoba</taxon>
        <taxon>Euglenozoa</taxon>
        <taxon>Kinetoplastea</taxon>
        <taxon>Metakinetoplastina</taxon>
        <taxon>Trypanosomatida</taxon>
        <taxon>Trypanosomatidae</taxon>
        <taxon>Leishmaniinae</taxon>
        <taxon>Leishmania</taxon>
    </lineage>
</organism>
<dbReference type="GeneID" id="92360630"/>
<dbReference type="RefSeq" id="XP_067063143.1">
    <property type="nucleotide sequence ID" value="XM_067206696.1"/>
</dbReference>
<dbReference type="AlphaFoldDB" id="A0A836GAQ8"/>